<evidence type="ECO:0000256" key="5">
    <source>
        <dbReference type="ARBA" id="ARBA00022552"/>
    </source>
</evidence>
<dbReference type="GO" id="GO:0005737">
    <property type="term" value="C:cytoplasm"/>
    <property type="evidence" value="ECO:0007669"/>
    <property type="project" value="UniProtKB-SubCell"/>
</dbReference>
<keyword evidence="9 13" id="KW-0694">RNA-binding</keyword>
<dbReference type="InterPro" id="IPR029063">
    <property type="entry name" value="SAM-dependent_MTases_sf"/>
</dbReference>
<dbReference type="InterPro" id="IPR049560">
    <property type="entry name" value="MeTrfase_RsmB-F_NOP2_cat"/>
</dbReference>
<dbReference type="GO" id="GO:0008649">
    <property type="term" value="F:rRNA methyltransferase activity"/>
    <property type="evidence" value="ECO:0007669"/>
    <property type="project" value="InterPro"/>
</dbReference>
<dbReference type="OrthoDB" id="9810297at2"/>
<evidence type="ECO:0000256" key="8">
    <source>
        <dbReference type="ARBA" id="ARBA00022691"/>
    </source>
</evidence>
<accession>A0A1M4WEM9</accession>
<feature type="binding site" evidence="13">
    <location>
        <position position="286"/>
    </location>
    <ligand>
        <name>S-adenosyl-L-methionine</name>
        <dbReference type="ChEBI" id="CHEBI:59789"/>
    </ligand>
</feature>
<evidence type="ECO:0000259" key="14">
    <source>
        <dbReference type="PROSITE" id="PS51686"/>
    </source>
</evidence>
<evidence type="ECO:0000256" key="7">
    <source>
        <dbReference type="ARBA" id="ARBA00022679"/>
    </source>
</evidence>
<dbReference type="NCBIfam" id="TIGR00563">
    <property type="entry name" value="rsmB"/>
    <property type="match status" value="1"/>
</dbReference>
<evidence type="ECO:0000256" key="2">
    <source>
        <dbReference type="ARBA" id="ARBA00004496"/>
    </source>
</evidence>
<comment type="catalytic activity">
    <reaction evidence="12">
        <text>cytidine(967) in 16S rRNA + S-adenosyl-L-methionine = 5-methylcytidine(967) in 16S rRNA + S-adenosyl-L-homocysteine + H(+)</text>
        <dbReference type="Rhea" id="RHEA:42748"/>
        <dbReference type="Rhea" id="RHEA-COMP:10219"/>
        <dbReference type="Rhea" id="RHEA-COMP:10220"/>
        <dbReference type="ChEBI" id="CHEBI:15378"/>
        <dbReference type="ChEBI" id="CHEBI:57856"/>
        <dbReference type="ChEBI" id="CHEBI:59789"/>
        <dbReference type="ChEBI" id="CHEBI:74483"/>
        <dbReference type="ChEBI" id="CHEBI:82748"/>
        <dbReference type="EC" id="2.1.1.176"/>
    </reaction>
</comment>
<dbReference type="EMBL" id="FQUG01000004">
    <property type="protein sequence ID" value="SHE79741.1"/>
    <property type="molecule type" value="Genomic_DNA"/>
</dbReference>
<keyword evidence="4" id="KW-0963">Cytoplasm</keyword>
<keyword evidence="6 13" id="KW-0489">Methyltransferase</keyword>
<protein>
    <recommendedName>
        <fullName evidence="3">16S rRNA (cytosine(967)-C(5))-methyltransferase</fullName>
        <ecNumber evidence="3">2.1.1.176</ecNumber>
    </recommendedName>
    <alternativeName>
        <fullName evidence="10">16S rRNA m5C967 methyltransferase</fullName>
    </alternativeName>
    <alternativeName>
        <fullName evidence="11">rRNA (cytosine-C(5)-)-methyltransferase RsmB</fullName>
    </alternativeName>
</protein>
<evidence type="ECO:0000256" key="4">
    <source>
        <dbReference type="ARBA" id="ARBA00022490"/>
    </source>
</evidence>
<gene>
    <name evidence="15" type="ORF">SAMN02745190_01208</name>
</gene>
<reference evidence="15 16" key="1">
    <citation type="submission" date="2016-11" db="EMBL/GenBank/DDBJ databases">
        <authorList>
            <person name="Jaros S."/>
            <person name="Januszkiewicz K."/>
            <person name="Wedrychowicz H."/>
        </authorList>
    </citation>
    <scope>NUCLEOTIDE SEQUENCE [LARGE SCALE GENOMIC DNA]</scope>
    <source>
        <strain evidence="15 16">DSM 10502</strain>
    </source>
</reference>
<dbReference type="SUPFAM" id="SSF53335">
    <property type="entry name" value="S-adenosyl-L-methionine-dependent methyltransferases"/>
    <property type="match status" value="1"/>
</dbReference>
<dbReference type="InterPro" id="IPR023267">
    <property type="entry name" value="RCMT"/>
</dbReference>
<dbReference type="AlphaFoldDB" id="A0A1M4WEM9"/>
<dbReference type="EC" id="2.1.1.176" evidence="3"/>
<evidence type="ECO:0000256" key="6">
    <source>
        <dbReference type="ARBA" id="ARBA00022603"/>
    </source>
</evidence>
<dbReference type="InterPro" id="IPR054728">
    <property type="entry name" value="RsmB-like_ferredoxin"/>
</dbReference>
<dbReference type="Pfam" id="PF01029">
    <property type="entry name" value="NusB"/>
    <property type="match status" value="1"/>
</dbReference>
<dbReference type="InterPro" id="IPR006027">
    <property type="entry name" value="NusB_RsmB_TIM44"/>
</dbReference>
<keyword evidence="5" id="KW-0698">rRNA processing</keyword>
<dbReference type="Pfam" id="PF22458">
    <property type="entry name" value="RsmF-B_ferredox"/>
    <property type="match status" value="1"/>
</dbReference>
<comment type="subcellular location">
    <subcellularLocation>
        <location evidence="2">Cytoplasm</location>
    </subcellularLocation>
</comment>
<dbReference type="CDD" id="cd02440">
    <property type="entry name" value="AdoMet_MTases"/>
    <property type="match status" value="1"/>
</dbReference>
<sequence>MDKVRAAAVEVVHDVFENGAYANVALVNALRNGSYSDIDRRFMTELVYGTVKAAGTLDWIIRQYVSRPVSKMKPYIRAILRVGAYQLRYLEKVPDAAVCNESVEIAKKYGNAGEVKFVNAVLRNLARSPEKAAFPEGKGKATQHLALSSMHPEWIVRRWIKQFGYDAAERLCTFDNAPAVLSVRTNTLKTTRDGLLSKLLEEGWDAEASEFAPEGIVCRGSHGSLDASRLLAEGYFQVQDESSMQVAHVLEPKPGEFVIDACSAPGGKTTHIAQLMQNKGRIAAFDLYEVKLKKINENAERLGITCIETHEGDARNIGKLYSGMADRLLVDAPCSGMGVLRRRADARWSKTEKGNAELPALQLEILDGAVPALKTGGILVYSTCTIEPAENQDVVTEFLKRHDEFVLEKTGSFLPLKKRPDEDMVQFYPHKDGIDGFFIARMRKVK</sequence>
<dbReference type="RefSeq" id="WP_072935279.1">
    <property type="nucleotide sequence ID" value="NZ_FQUG01000004.1"/>
</dbReference>
<evidence type="ECO:0000256" key="3">
    <source>
        <dbReference type="ARBA" id="ARBA00012140"/>
    </source>
</evidence>
<dbReference type="STRING" id="1123243.SAMN02745190_01208"/>
<name>A0A1M4WEM9_9FIRM</name>
<evidence type="ECO:0000256" key="1">
    <source>
        <dbReference type="ARBA" id="ARBA00002724"/>
    </source>
</evidence>
<dbReference type="Gene3D" id="3.30.70.1170">
    <property type="entry name" value="Sun protein, domain 3"/>
    <property type="match status" value="1"/>
</dbReference>
<keyword evidence="7 13" id="KW-0808">Transferase</keyword>
<evidence type="ECO:0000313" key="15">
    <source>
        <dbReference type="EMBL" id="SHE79741.1"/>
    </source>
</evidence>
<evidence type="ECO:0000256" key="12">
    <source>
        <dbReference type="ARBA" id="ARBA00047283"/>
    </source>
</evidence>
<dbReference type="FunFam" id="3.40.50.150:FF:000022">
    <property type="entry name" value="Ribosomal RNA small subunit methyltransferase B"/>
    <property type="match status" value="1"/>
</dbReference>
<dbReference type="PRINTS" id="PR02008">
    <property type="entry name" value="RCMTFAMILY"/>
</dbReference>
<dbReference type="PROSITE" id="PS51686">
    <property type="entry name" value="SAM_MT_RSMB_NOP"/>
    <property type="match status" value="1"/>
</dbReference>
<dbReference type="Proteomes" id="UP000184404">
    <property type="component" value="Unassembled WGS sequence"/>
</dbReference>
<dbReference type="Gene3D" id="3.40.50.150">
    <property type="entry name" value="Vaccinia Virus protein VP39"/>
    <property type="match status" value="1"/>
</dbReference>
<dbReference type="Pfam" id="PF01189">
    <property type="entry name" value="Methyltr_RsmB-F"/>
    <property type="match status" value="1"/>
</dbReference>
<dbReference type="GO" id="GO:0003723">
    <property type="term" value="F:RNA binding"/>
    <property type="evidence" value="ECO:0007669"/>
    <property type="project" value="UniProtKB-UniRule"/>
</dbReference>
<feature type="binding site" evidence="13">
    <location>
        <position position="331"/>
    </location>
    <ligand>
        <name>S-adenosyl-L-methionine</name>
        <dbReference type="ChEBI" id="CHEBI:59789"/>
    </ligand>
</feature>
<organism evidence="15 16">
    <name type="scientific">Schwartzia succinivorans DSM 10502</name>
    <dbReference type="NCBI Taxonomy" id="1123243"/>
    <lineage>
        <taxon>Bacteria</taxon>
        <taxon>Bacillati</taxon>
        <taxon>Bacillota</taxon>
        <taxon>Negativicutes</taxon>
        <taxon>Selenomonadales</taxon>
        <taxon>Selenomonadaceae</taxon>
        <taxon>Schwartzia</taxon>
    </lineage>
</organism>
<keyword evidence="8 13" id="KW-0949">S-adenosyl-L-methionine</keyword>
<comment type="similarity">
    <text evidence="13">Belongs to the class I-like SAM-binding methyltransferase superfamily. RsmB/NOP family.</text>
</comment>
<dbReference type="InterPro" id="IPR001678">
    <property type="entry name" value="MeTrfase_RsmB-F_NOP2_dom"/>
</dbReference>
<evidence type="ECO:0000256" key="10">
    <source>
        <dbReference type="ARBA" id="ARBA00030399"/>
    </source>
</evidence>
<feature type="binding site" evidence="13">
    <location>
        <position position="313"/>
    </location>
    <ligand>
        <name>S-adenosyl-L-methionine</name>
        <dbReference type="ChEBI" id="CHEBI:59789"/>
    </ligand>
</feature>
<dbReference type="PANTHER" id="PTHR22807:SF53">
    <property type="entry name" value="RIBOSOMAL RNA SMALL SUBUNIT METHYLTRANSFERASE B-RELATED"/>
    <property type="match status" value="1"/>
</dbReference>
<dbReference type="PANTHER" id="PTHR22807">
    <property type="entry name" value="NOP2 YEAST -RELATED NOL1/NOP2/FMU SUN DOMAIN-CONTAINING"/>
    <property type="match status" value="1"/>
</dbReference>
<feature type="active site" description="Nucleophile" evidence="13">
    <location>
        <position position="384"/>
    </location>
</feature>
<evidence type="ECO:0000313" key="16">
    <source>
        <dbReference type="Proteomes" id="UP000184404"/>
    </source>
</evidence>
<dbReference type="GO" id="GO:0006355">
    <property type="term" value="P:regulation of DNA-templated transcription"/>
    <property type="evidence" value="ECO:0007669"/>
    <property type="project" value="InterPro"/>
</dbReference>
<evidence type="ECO:0000256" key="9">
    <source>
        <dbReference type="ARBA" id="ARBA00022884"/>
    </source>
</evidence>
<dbReference type="SUPFAM" id="SSF48013">
    <property type="entry name" value="NusB-like"/>
    <property type="match status" value="1"/>
</dbReference>
<proteinExistence type="inferred from homology"/>
<dbReference type="NCBIfam" id="NF011494">
    <property type="entry name" value="PRK14902.1"/>
    <property type="match status" value="1"/>
</dbReference>
<keyword evidence="16" id="KW-1185">Reference proteome</keyword>
<evidence type="ECO:0000256" key="13">
    <source>
        <dbReference type="PROSITE-ProRule" id="PRU01023"/>
    </source>
</evidence>
<dbReference type="Gene3D" id="1.10.940.10">
    <property type="entry name" value="NusB-like"/>
    <property type="match status" value="1"/>
</dbReference>
<feature type="domain" description="SAM-dependent MTase RsmB/NOP-type" evidence="14">
    <location>
        <begin position="171"/>
        <end position="445"/>
    </location>
</feature>
<comment type="function">
    <text evidence="1">Specifically methylates the cytosine at position 967 (m5C967) of 16S rRNA.</text>
</comment>
<feature type="binding site" evidence="13">
    <location>
        <begin position="262"/>
        <end position="268"/>
    </location>
    <ligand>
        <name>S-adenosyl-L-methionine</name>
        <dbReference type="ChEBI" id="CHEBI:59789"/>
    </ligand>
</feature>
<dbReference type="InterPro" id="IPR004573">
    <property type="entry name" value="rRNA_ssu_MeTfrase_B"/>
</dbReference>
<evidence type="ECO:0000256" key="11">
    <source>
        <dbReference type="ARBA" id="ARBA00031088"/>
    </source>
</evidence>
<dbReference type="InterPro" id="IPR035926">
    <property type="entry name" value="NusB-like_sf"/>
</dbReference>